<dbReference type="SMART" id="SM00303">
    <property type="entry name" value="GPS"/>
    <property type="match status" value="1"/>
</dbReference>
<feature type="domain" description="GAIN-B" evidence="6">
    <location>
        <begin position="1"/>
        <end position="40"/>
    </location>
</feature>
<dbReference type="EMBL" id="JAMKFB020000007">
    <property type="protein sequence ID" value="KAL0187639.1"/>
    <property type="molecule type" value="Genomic_DNA"/>
</dbReference>
<evidence type="ECO:0000313" key="8">
    <source>
        <dbReference type="Proteomes" id="UP001529510"/>
    </source>
</evidence>
<dbReference type="PANTHER" id="PTHR12011:SF60">
    <property type="entry name" value="ADHESION G PROTEIN-COUPLED RECEPTOR L3"/>
    <property type="match status" value="1"/>
</dbReference>
<gene>
    <name evidence="7" type="ORF">M9458_014738</name>
</gene>
<reference evidence="7 8" key="1">
    <citation type="submission" date="2024-05" db="EMBL/GenBank/DDBJ databases">
        <title>Genome sequencing and assembly of Indian major carp, Cirrhinus mrigala (Hamilton, 1822).</title>
        <authorList>
            <person name="Mohindra V."/>
            <person name="Chowdhury L.M."/>
            <person name="Lal K."/>
            <person name="Jena J.K."/>
        </authorList>
    </citation>
    <scope>NUCLEOTIDE SEQUENCE [LARGE SCALE GENOMIC DNA]</scope>
    <source>
        <strain evidence="7">CM1030</strain>
        <tissue evidence="7">Blood</tissue>
    </source>
</reference>
<comment type="caution">
    <text evidence="7">The sequence shown here is derived from an EMBL/GenBank/DDBJ whole genome shotgun (WGS) entry which is preliminary data.</text>
</comment>
<keyword evidence="8" id="KW-1185">Reference proteome</keyword>
<evidence type="ECO:0000256" key="2">
    <source>
        <dbReference type="ARBA" id="ARBA00022692"/>
    </source>
</evidence>
<evidence type="ECO:0000259" key="6">
    <source>
        <dbReference type="PROSITE" id="PS50221"/>
    </source>
</evidence>
<protein>
    <recommendedName>
        <fullName evidence="6">GAIN-B domain-containing protein</fullName>
    </recommendedName>
</protein>
<proteinExistence type="predicted"/>
<evidence type="ECO:0000256" key="4">
    <source>
        <dbReference type="ARBA" id="ARBA00023136"/>
    </source>
</evidence>
<keyword evidence="2" id="KW-0812">Transmembrane</keyword>
<dbReference type="PROSITE" id="PS50221">
    <property type="entry name" value="GAIN_B"/>
    <property type="match status" value="1"/>
</dbReference>
<dbReference type="AlphaFoldDB" id="A0ABD0QN31"/>
<evidence type="ECO:0000256" key="1">
    <source>
        <dbReference type="ARBA" id="ARBA00004370"/>
    </source>
</evidence>
<dbReference type="InterPro" id="IPR000203">
    <property type="entry name" value="GPS"/>
</dbReference>
<dbReference type="Proteomes" id="UP001529510">
    <property type="component" value="Unassembled WGS sequence"/>
</dbReference>
<keyword evidence="4" id="KW-0472">Membrane</keyword>
<evidence type="ECO:0000256" key="5">
    <source>
        <dbReference type="ARBA" id="ARBA00023157"/>
    </source>
</evidence>
<name>A0ABD0QN31_CIRMR</name>
<dbReference type="PANTHER" id="PTHR12011">
    <property type="entry name" value="ADHESION G-PROTEIN COUPLED RECEPTOR"/>
    <property type="match status" value="1"/>
</dbReference>
<evidence type="ECO:0000313" key="7">
    <source>
        <dbReference type="EMBL" id="KAL0187639.1"/>
    </source>
</evidence>
<dbReference type="Gene3D" id="2.60.220.50">
    <property type="match status" value="1"/>
</dbReference>
<keyword evidence="5" id="KW-1015">Disulfide bond</keyword>
<dbReference type="Pfam" id="PF01825">
    <property type="entry name" value="GPS"/>
    <property type="match status" value="1"/>
</dbReference>
<keyword evidence="3" id="KW-1133">Transmembrane helix</keyword>
<comment type="subcellular location">
    <subcellularLocation>
        <location evidence="1">Membrane</location>
    </subcellularLocation>
</comment>
<dbReference type="InterPro" id="IPR057244">
    <property type="entry name" value="GAIN_B"/>
</dbReference>
<organism evidence="7 8">
    <name type="scientific">Cirrhinus mrigala</name>
    <name type="common">Mrigala</name>
    <dbReference type="NCBI Taxonomy" id="683832"/>
    <lineage>
        <taxon>Eukaryota</taxon>
        <taxon>Metazoa</taxon>
        <taxon>Chordata</taxon>
        <taxon>Craniata</taxon>
        <taxon>Vertebrata</taxon>
        <taxon>Euteleostomi</taxon>
        <taxon>Actinopterygii</taxon>
        <taxon>Neopterygii</taxon>
        <taxon>Teleostei</taxon>
        <taxon>Ostariophysi</taxon>
        <taxon>Cypriniformes</taxon>
        <taxon>Cyprinidae</taxon>
        <taxon>Labeoninae</taxon>
        <taxon>Labeonini</taxon>
        <taxon>Cirrhinus</taxon>
    </lineage>
</organism>
<dbReference type="GO" id="GO:0016020">
    <property type="term" value="C:membrane"/>
    <property type="evidence" value="ECO:0007669"/>
    <property type="project" value="UniProtKB-SubCell"/>
</dbReference>
<evidence type="ECO:0000256" key="3">
    <source>
        <dbReference type="ARBA" id="ARBA00022989"/>
    </source>
</evidence>
<sequence>MTGFWSTQDCRLLGTNRTHTTCSCTHLTNFAVLMAHVDVKVKTPQTHLPQI</sequence>
<feature type="non-terminal residue" evidence="7">
    <location>
        <position position="1"/>
    </location>
</feature>
<accession>A0ABD0QN31</accession>
<dbReference type="InterPro" id="IPR046338">
    <property type="entry name" value="GAIN_dom_sf"/>
</dbReference>